<dbReference type="PANTHER" id="PTHR41309:SF2">
    <property type="entry name" value="MEMBRANE PROTEIN"/>
    <property type="match status" value="1"/>
</dbReference>
<evidence type="ECO:0000313" key="2">
    <source>
        <dbReference type="Proteomes" id="UP000306409"/>
    </source>
</evidence>
<dbReference type="AlphaFoldDB" id="A0A4U7JGE3"/>
<dbReference type="PANTHER" id="PTHR41309">
    <property type="entry name" value="MEMBRANE PROTEIN-RELATED"/>
    <property type="match status" value="1"/>
</dbReference>
<dbReference type="Pfam" id="PF13346">
    <property type="entry name" value="ABC2_membrane_5"/>
    <property type="match status" value="1"/>
</dbReference>
<reference evidence="1 2" key="1">
    <citation type="submission" date="2020-09" db="EMBL/GenBank/DDBJ databases">
        <title>Characterization and genome sequencing of Ruminiclostridium sp. nov. MA18.</title>
        <authorList>
            <person name="Rettenmaier R."/>
            <person name="Kowollik M.-L."/>
            <person name="Liebl W."/>
            <person name="Zverlov V."/>
        </authorList>
    </citation>
    <scope>NUCLEOTIDE SEQUENCE [LARGE SCALE GENOMIC DNA]</scope>
    <source>
        <strain evidence="1 2">MA18</strain>
    </source>
</reference>
<dbReference type="KEGG" id="rher:EHE19_000355"/>
<sequence>MTDIIKSTLLDAYLLKYYKKSICFVLLIPVFFVLINRSLISGISFSMTFMAMTSGYTFSISEKNNMNRLYGILPASKSDMVIGRYFLLLCLGIFTLLFSLIMDSIALNAINVSITIGDIVASSLVGICLYIIYISFQLPGYYKFGPIRGRAFMYIPIVGFLAILLILDKKNADFSFVFRFISENPLLFIICLLILLIGLYASSIIISTHILKNKED</sequence>
<evidence type="ECO:0000313" key="1">
    <source>
        <dbReference type="EMBL" id="QNU67046.1"/>
    </source>
</evidence>
<dbReference type="Proteomes" id="UP000306409">
    <property type="component" value="Chromosome"/>
</dbReference>
<dbReference type="EMBL" id="CP061336">
    <property type="protein sequence ID" value="QNU67046.1"/>
    <property type="molecule type" value="Genomic_DNA"/>
</dbReference>
<dbReference type="RefSeq" id="WP_137697112.1">
    <property type="nucleotide sequence ID" value="NZ_CP061336.1"/>
</dbReference>
<organism evidence="1 2">
    <name type="scientific">Ruminiclostridium herbifermentans</name>
    <dbReference type="NCBI Taxonomy" id="2488810"/>
    <lineage>
        <taxon>Bacteria</taxon>
        <taxon>Bacillati</taxon>
        <taxon>Bacillota</taxon>
        <taxon>Clostridia</taxon>
        <taxon>Eubacteriales</taxon>
        <taxon>Oscillospiraceae</taxon>
        <taxon>Ruminiclostridium</taxon>
    </lineage>
</organism>
<proteinExistence type="predicted"/>
<gene>
    <name evidence="1" type="ORF">EHE19_000355</name>
</gene>
<protein>
    <submittedName>
        <fullName evidence="1">ABC-2 transporter permease</fullName>
    </submittedName>
</protein>
<dbReference type="InterPro" id="IPR025699">
    <property type="entry name" value="ABC2_memb-like"/>
</dbReference>
<keyword evidence="2" id="KW-1185">Reference proteome</keyword>
<accession>A0A4U7JGE3</accession>
<dbReference type="OrthoDB" id="1696644at2"/>
<name>A0A4U7JGE3_9FIRM</name>